<dbReference type="KEGG" id="suls:Sdiek1_2335"/>
<evidence type="ECO:0000256" key="6">
    <source>
        <dbReference type="ARBA" id="ARBA00022833"/>
    </source>
</evidence>
<dbReference type="Gene3D" id="3.60.140.10">
    <property type="entry name" value="CNF1/YfiH-like putative cysteine hydrolases"/>
    <property type="match status" value="1"/>
</dbReference>
<evidence type="ECO:0000313" key="11">
    <source>
        <dbReference type="EMBL" id="ARU49486.1"/>
    </source>
</evidence>
<evidence type="ECO:0000256" key="9">
    <source>
        <dbReference type="ARBA" id="ARBA00049893"/>
    </source>
</evidence>
<comment type="catalytic activity">
    <reaction evidence="9">
        <text>S-methyl-5'-thioadenosine + phosphate = 5-(methylsulfanyl)-alpha-D-ribose 1-phosphate + adenine</text>
        <dbReference type="Rhea" id="RHEA:11852"/>
        <dbReference type="ChEBI" id="CHEBI:16708"/>
        <dbReference type="ChEBI" id="CHEBI:17509"/>
        <dbReference type="ChEBI" id="CHEBI:43474"/>
        <dbReference type="ChEBI" id="CHEBI:58533"/>
        <dbReference type="EC" id="2.4.2.28"/>
    </reaction>
    <physiologicalReaction direction="left-to-right" evidence="9">
        <dbReference type="Rhea" id="RHEA:11853"/>
    </physiologicalReaction>
</comment>
<dbReference type="Pfam" id="PF02578">
    <property type="entry name" value="Cu-oxidase_4"/>
    <property type="match status" value="1"/>
</dbReference>
<evidence type="ECO:0000256" key="5">
    <source>
        <dbReference type="ARBA" id="ARBA00022801"/>
    </source>
</evidence>
<organism evidence="11 12">
    <name type="scientific">Sulfurospirillum diekertiae</name>
    <dbReference type="NCBI Taxonomy" id="1854492"/>
    <lineage>
        <taxon>Bacteria</taxon>
        <taxon>Pseudomonadati</taxon>
        <taxon>Campylobacterota</taxon>
        <taxon>Epsilonproteobacteria</taxon>
        <taxon>Campylobacterales</taxon>
        <taxon>Sulfurospirillaceae</taxon>
        <taxon>Sulfurospirillum</taxon>
    </lineage>
</organism>
<sequence>MQYRFTTRFGGVSQAPFDSLNLALHVGDDPLHVKKNRELLQENMGVSKLVFMDQIHDDKVVLIEHGDEEMPTCDAMITEHPDIALCVMVADCIPILYYDAVHQAIGVAHAGRAGSQLNIGQKCALAMQEAFGTHMHELRIFMGPSIHACCYEVGEEVIKGFEKFVHIQDKKYFLDLQHYNRDVFLELGIKPEHLEISKECSCSNHNYFSYRRDKITGRFAGVIAL</sequence>
<comment type="similarity">
    <text evidence="2 10">Belongs to the purine nucleoside phosphorylase YfiH/LACC1 family.</text>
</comment>
<comment type="catalytic activity">
    <reaction evidence="1">
        <text>inosine + phosphate = alpha-D-ribose 1-phosphate + hypoxanthine</text>
        <dbReference type="Rhea" id="RHEA:27646"/>
        <dbReference type="ChEBI" id="CHEBI:17368"/>
        <dbReference type="ChEBI" id="CHEBI:17596"/>
        <dbReference type="ChEBI" id="CHEBI:43474"/>
        <dbReference type="ChEBI" id="CHEBI:57720"/>
        <dbReference type="EC" id="2.4.2.1"/>
    </reaction>
    <physiologicalReaction direction="left-to-right" evidence="1">
        <dbReference type="Rhea" id="RHEA:27647"/>
    </physiologicalReaction>
</comment>
<gene>
    <name evidence="11" type="ORF">Sdiek1_2335</name>
</gene>
<evidence type="ECO:0000256" key="8">
    <source>
        <dbReference type="ARBA" id="ARBA00048968"/>
    </source>
</evidence>
<proteinExistence type="inferred from homology"/>
<dbReference type="GO" id="GO:0005507">
    <property type="term" value="F:copper ion binding"/>
    <property type="evidence" value="ECO:0007669"/>
    <property type="project" value="TreeGrafter"/>
</dbReference>
<dbReference type="SUPFAM" id="SSF64438">
    <property type="entry name" value="CNF1/YfiH-like putative cysteine hydrolases"/>
    <property type="match status" value="1"/>
</dbReference>
<dbReference type="PANTHER" id="PTHR30616">
    <property type="entry name" value="UNCHARACTERIZED PROTEIN YFIH"/>
    <property type="match status" value="1"/>
</dbReference>
<dbReference type="GO" id="GO:0017061">
    <property type="term" value="F:S-methyl-5-thioadenosine phosphorylase activity"/>
    <property type="evidence" value="ECO:0007669"/>
    <property type="project" value="UniProtKB-EC"/>
</dbReference>
<dbReference type="EMBL" id="CP021416">
    <property type="protein sequence ID" value="ARU49486.1"/>
    <property type="molecule type" value="Genomic_DNA"/>
</dbReference>
<dbReference type="Proteomes" id="UP000196005">
    <property type="component" value="Chromosome"/>
</dbReference>
<dbReference type="InterPro" id="IPR003730">
    <property type="entry name" value="Cu_polyphenol_OxRdtase"/>
</dbReference>
<evidence type="ECO:0000256" key="7">
    <source>
        <dbReference type="ARBA" id="ARBA00047989"/>
    </source>
</evidence>
<dbReference type="NCBIfam" id="TIGR00726">
    <property type="entry name" value="peptidoglycan editing factor PgeF"/>
    <property type="match status" value="1"/>
</dbReference>
<keyword evidence="6" id="KW-0862">Zinc</keyword>
<dbReference type="AlphaFoldDB" id="A0A1Y0HPK4"/>
<evidence type="ECO:0000256" key="10">
    <source>
        <dbReference type="RuleBase" id="RU361274"/>
    </source>
</evidence>
<keyword evidence="12" id="KW-1185">Reference proteome</keyword>
<keyword evidence="4" id="KW-0479">Metal-binding</keyword>
<keyword evidence="3" id="KW-0808">Transferase</keyword>
<evidence type="ECO:0000313" key="12">
    <source>
        <dbReference type="Proteomes" id="UP000196005"/>
    </source>
</evidence>
<dbReference type="InterPro" id="IPR038371">
    <property type="entry name" value="Cu_polyphenol_OxRdtase_sf"/>
</dbReference>
<evidence type="ECO:0000256" key="3">
    <source>
        <dbReference type="ARBA" id="ARBA00022679"/>
    </source>
</evidence>
<accession>A0A1Y0HPK4</accession>
<evidence type="ECO:0000256" key="4">
    <source>
        <dbReference type="ARBA" id="ARBA00022723"/>
    </source>
</evidence>
<dbReference type="GO" id="GO:0016787">
    <property type="term" value="F:hydrolase activity"/>
    <property type="evidence" value="ECO:0007669"/>
    <property type="project" value="UniProtKB-KW"/>
</dbReference>
<keyword evidence="5" id="KW-0378">Hydrolase</keyword>
<comment type="catalytic activity">
    <reaction evidence="8">
        <text>adenosine + phosphate = alpha-D-ribose 1-phosphate + adenine</text>
        <dbReference type="Rhea" id="RHEA:27642"/>
        <dbReference type="ChEBI" id="CHEBI:16335"/>
        <dbReference type="ChEBI" id="CHEBI:16708"/>
        <dbReference type="ChEBI" id="CHEBI:43474"/>
        <dbReference type="ChEBI" id="CHEBI:57720"/>
        <dbReference type="EC" id="2.4.2.1"/>
    </reaction>
    <physiologicalReaction direction="left-to-right" evidence="8">
        <dbReference type="Rhea" id="RHEA:27643"/>
    </physiologicalReaction>
</comment>
<dbReference type="PANTHER" id="PTHR30616:SF2">
    <property type="entry name" value="PURINE NUCLEOSIDE PHOSPHORYLASE LACC1"/>
    <property type="match status" value="1"/>
</dbReference>
<reference evidence="12" key="1">
    <citation type="submission" date="2017-05" db="EMBL/GenBank/DDBJ databases">
        <title>Dechlorination kinetics govern the competition between two new strains of the genus Sulfurospirillum.</title>
        <authorList>
            <person name="Buttet G.F."/>
            <person name="Murray A.M."/>
            <person name="Goris T."/>
            <person name="Burion M."/>
            <person name="Lin B."/>
            <person name="Rolle M."/>
            <person name="Maillard J."/>
        </authorList>
    </citation>
    <scope>NUCLEOTIDE SEQUENCE [LARGE SCALE GENOMIC DNA]</scope>
    <source>
        <strain evidence="12">SL2-1</strain>
    </source>
</reference>
<dbReference type="InterPro" id="IPR011324">
    <property type="entry name" value="Cytotoxic_necrot_fac-like_cat"/>
</dbReference>
<dbReference type="CDD" id="cd16833">
    <property type="entry name" value="YfiH"/>
    <property type="match status" value="1"/>
</dbReference>
<name>A0A1Y0HPK4_9BACT</name>
<evidence type="ECO:0000256" key="1">
    <source>
        <dbReference type="ARBA" id="ARBA00000553"/>
    </source>
</evidence>
<dbReference type="OrthoDB" id="4279at2"/>
<evidence type="ECO:0000256" key="2">
    <source>
        <dbReference type="ARBA" id="ARBA00007353"/>
    </source>
</evidence>
<comment type="catalytic activity">
    <reaction evidence="7">
        <text>adenosine + H2O + H(+) = inosine + NH4(+)</text>
        <dbReference type="Rhea" id="RHEA:24408"/>
        <dbReference type="ChEBI" id="CHEBI:15377"/>
        <dbReference type="ChEBI" id="CHEBI:15378"/>
        <dbReference type="ChEBI" id="CHEBI:16335"/>
        <dbReference type="ChEBI" id="CHEBI:17596"/>
        <dbReference type="ChEBI" id="CHEBI:28938"/>
        <dbReference type="EC" id="3.5.4.4"/>
    </reaction>
    <physiologicalReaction direction="left-to-right" evidence="7">
        <dbReference type="Rhea" id="RHEA:24409"/>
    </physiologicalReaction>
</comment>
<protein>
    <recommendedName>
        <fullName evidence="10">Purine nucleoside phosphorylase</fullName>
    </recommendedName>
</protein>